<proteinExistence type="predicted"/>
<evidence type="ECO:0000256" key="2">
    <source>
        <dbReference type="ARBA" id="ARBA00022692"/>
    </source>
</evidence>
<keyword evidence="3 5" id="KW-1133">Transmembrane helix</keyword>
<feature type="transmembrane region" description="Helical" evidence="5">
    <location>
        <begin position="464"/>
        <end position="485"/>
    </location>
</feature>
<reference evidence="6 7" key="1">
    <citation type="submission" date="2014-02" db="EMBL/GenBank/DDBJ databases">
        <title>The genome sequence of Colletotrichum nymphaeae SA-01.</title>
        <authorList>
            <person name="Baroncelli R."/>
            <person name="Thon M.R."/>
        </authorList>
    </citation>
    <scope>NUCLEOTIDE SEQUENCE [LARGE SCALE GENOMIC DNA]</scope>
    <source>
        <strain evidence="6 7">SA-01</strain>
    </source>
</reference>
<sequence>MSSKAENLYWEFLKSTQSEPYPNFVQYLSQQKSTLRDEGRAAIIHFEDQHKPTVTICHTPTKLGKQLDRSADSRVPVRRLMVLEGLSKQFVQVLGARLRVPPGLFSAHWTATGAFVGNLVNRAPRQYDPQTQFLVSFSKLHPVEIESLPDNSDPVYLMESGAFSPLSRSTIFGGIDGPLNGPEQVSFWGTRDEEDWQGVILVDPPLGDFVRWMKSNELRKVLRRSKIENLHVPDGNVQQGSWYPLFQSQEAMSHIPSDWSSSERTPRMESLFEDLILLYPLNVRKSTSDMYACTDICRRLVLSAWTARLRTIEIDISRERTNMRFQPVETGGIPKEHLELSWTRPGHGEDFGRLSRATAALDSLHAEFVRNMDSLGITSESGIVIPWEADAWRHLERANQLLKTRVDSILQTYMQAITVRQTIDANEQARQVGHLTSMATIFIPISFVAAVFSMGGDFSAGAGLFWVFWVIAIPMVSIGCFLLFTRFGKRLLRRMSQEKSMV</sequence>
<name>A0A135SEE0_9PEZI</name>
<comment type="subcellular location">
    <subcellularLocation>
        <location evidence="1">Membrane</location>
        <topology evidence="1">Multi-pass membrane protein</topology>
    </subcellularLocation>
</comment>
<feature type="transmembrane region" description="Helical" evidence="5">
    <location>
        <begin position="432"/>
        <end position="452"/>
    </location>
</feature>
<comment type="caution">
    <text evidence="6">The sequence shown here is derived from an EMBL/GenBank/DDBJ whole genome shotgun (WGS) entry which is preliminary data.</text>
</comment>
<dbReference type="SUPFAM" id="SSF144083">
    <property type="entry name" value="Magnesium transport protein CorA, transmembrane region"/>
    <property type="match status" value="1"/>
</dbReference>
<evidence type="ECO:0000256" key="1">
    <source>
        <dbReference type="ARBA" id="ARBA00004141"/>
    </source>
</evidence>
<evidence type="ECO:0000256" key="5">
    <source>
        <dbReference type="SAM" id="Phobius"/>
    </source>
</evidence>
<dbReference type="InterPro" id="IPR045863">
    <property type="entry name" value="CorA_TM1_TM2"/>
</dbReference>
<dbReference type="AlphaFoldDB" id="A0A135SEE0"/>
<protein>
    <recommendedName>
        <fullName evidence="8">CorA-like Mg2+ transporter</fullName>
    </recommendedName>
</protein>
<evidence type="ECO:0000313" key="6">
    <source>
        <dbReference type="EMBL" id="KXH34272.1"/>
    </source>
</evidence>
<evidence type="ECO:0000256" key="4">
    <source>
        <dbReference type="ARBA" id="ARBA00023136"/>
    </source>
</evidence>
<keyword evidence="4 5" id="KW-0472">Membrane</keyword>
<dbReference type="Proteomes" id="UP000070054">
    <property type="component" value="Unassembled WGS sequence"/>
</dbReference>
<keyword evidence="7" id="KW-1185">Reference proteome</keyword>
<evidence type="ECO:0000256" key="3">
    <source>
        <dbReference type="ARBA" id="ARBA00022989"/>
    </source>
</evidence>
<evidence type="ECO:0000313" key="7">
    <source>
        <dbReference type="Proteomes" id="UP000070054"/>
    </source>
</evidence>
<dbReference type="OrthoDB" id="3231000at2759"/>
<dbReference type="Gene3D" id="1.20.58.340">
    <property type="entry name" value="Magnesium transport protein CorA, transmembrane region"/>
    <property type="match status" value="1"/>
</dbReference>
<accession>A0A135SEE0</accession>
<gene>
    <name evidence="6" type="ORF">CNYM01_01077</name>
</gene>
<evidence type="ECO:0008006" key="8">
    <source>
        <dbReference type="Google" id="ProtNLM"/>
    </source>
</evidence>
<organism evidence="6 7">
    <name type="scientific">Colletotrichum nymphaeae SA-01</name>
    <dbReference type="NCBI Taxonomy" id="1460502"/>
    <lineage>
        <taxon>Eukaryota</taxon>
        <taxon>Fungi</taxon>
        <taxon>Dikarya</taxon>
        <taxon>Ascomycota</taxon>
        <taxon>Pezizomycotina</taxon>
        <taxon>Sordariomycetes</taxon>
        <taxon>Hypocreomycetidae</taxon>
        <taxon>Glomerellales</taxon>
        <taxon>Glomerellaceae</taxon>
        <taxon>Colletotrichum</taxon>
        <taxon>Colletotrichum acutatum species complex</taxon>
    </lineage>
</organism>
<dbReference type="GO" id="GO:0016020">
    <property type="term" value="C:membrane"/>
    <property type="evidence" value="ECO:0007669"/>
    <property type="project" value="UniProtKB-SubCell"/>
</dbReference>
<dbReference type="EMBL" id="JEMN01001530">
    <property type="protein sequence ID" value="KXH34272.1"/>
    <property type="molecule type" value="Genomic_DNA"/>
</dbReference>
<keyword evidence="2 5" id="KW-0812">Transmembrane</keyword>